<proteinExistence type="inferred from homology"/>
<dbReference type="Pfam" id="PF02897">
    <property type="entry name" value="Peptidase_S9_N"/>
    <property type="match status" value="1"/>
</dbReference>
<dbReference type="PANTHER" id="PTHR11757">
    <property type="entry name" value="PROTEASE FAMILY S9A OLIGOPEPTIDASE"/>
    <property type="match status" value="1"/>
</dbReference>
<keyword evidence="5" id="KW-1185">Reference proteome</keyword>
<dbReference type="Gene3D" id="2.130.10.120">
    <property type="entry name" value="Prolyl oligopeptidase, N-terminal domain"/>
    <property type="match status" value="1"/>
</dbReference>
<evidence type="ECO:0000256" key="1">
    <source>
        <dbReference type="ARBA" id="ARBA00005228"/>
    </source>
</evidence>
<dbReference type="SUPFAM" id="SSF50993">
    <property type="entry name" value="Peptidase/esterase 'gauge' domain"/>
    <property type="match status" value="1"/>
</dbReference>
<feature type="domain" description="Peptidase S9A N-terminal" evidence="3">
    <location>
        <begin position="3"/>
        <end position="75"/>
    </location>
</feature>
<dbReference type="InterPro" id="IPR051543">
    <property type="entry name" value="Serine_Peptidase_S9A"/>
</dbReference>
<name>A0ABQ4F2Y7_9ACTN</name>
<dbReference type="PANTHER" id="PTHR11757:SF19">
    <property type="entry name" value="PROLYL ENDOPEPTIDASE-LIKE"/>
    <property type="match status" value="1"/>
</dbReference>
<accession>A0ABQ4F2Y7</accession>
<dbReference type="Proteomes" id="UP000621500">
    <property type="component" value="Unassembled WGS sequence"/>
</dbReference>
<sequence length="99" mass="11070">MTTETIGYLTAENAYTEQTTGRLGLLREALFNETKRRTKEADLSVPTRKNGHWYYTRTVEGEQYGIHCRRSVRDGETAPPMPEDGAPLPDEVPGVRGTG</sequence>
<gene>
    <name evidence="4" type="ORF">Pma05_78350</name>
</gene>
<protein>
    <recommendedName>
        <fullName evidence="3">Peptidase S9A N-terminal domain-containing protein</fullName>
    </recommendedName>
</protein>
<dbReference type="EMBL" id="BONX01000066">
    <property type="protein sequence ID" value="GIH01263.1"/>
    <property type="molecule type" value="Genomic_DNA"/>
</dbReference>
<evidence type="ECO:0000256" key="2">
    <source>
        <dbReference type="SAM" id="MobiDB-lite"/>
    </source>
</evidence>
<feature type="region of interest" description="Disordered" evidence="2">
    <location>
        <begin position="73"/>
        <end position="99"/>
    </location>
</feature>
<dbReference type="InterPro" id="IPR023302">
    <property type="entry name" value="Pept_S9A_N"/>
</dbReference>
<evidence type="ECO:0000313" key="5">
    <source>
        <dbReference type="Proteomes" id="UP000621500"/>
    </source>
</evidence>
<evidence type="ECO:0000313" key="4">
    <source>
        <dbReference type="EMBL" id="GIH01263.1"/>
    </source>
</evidence>
<evidence type="ECO:0000259" key="3">
    <source>
        <dbReference type="Pfam" id="PF02897"/>
    </source>
</evidence>
<reference evidence="4 5" key="1">
    <citation type="submission" date="2021-01" db="EMBL/GenBank/DDBJ databases">
        <title>Whole genome shotgun sequence of Plantactinospora mayteni NBRC 109088.</title>
        <authorList>
            <person name="Komaki H."/>
            <person name="Tamura T."/>
        </authorList>
    </citation>
    <scope>NUCLEOTIDE SEQUENCE [LARGE SCALE GENOMIC DNA]</scope>
    <source>
        <strain evidence="4 5">NBRC 109088</strain>
    </source>
</reference>
<comment type="caution">
    <text evidence="4">The sequence shown here is derived from an EMBL/GenBank/DDBJ whole genome shotgun (WGS) entry which is preliminary data.</text>
</comment>
<dbReference type="Gene3D" id="3.40.50.1820">
    <property type="entry name" value="alpha/beta hydrolase"/>
    <property type="match status" value="1"/>
</dbReference>
<organism evidence="4 5">
    <name type="scientific">Plantactinospora mayteni</name>
    <dbReference type="NCBI Taxonomy" id="566021"/>
    <lineage>
        <taxon>Bacteria</taxon>
        <taxon>Bacillati</taxon>
        <taxon>Actinomycetota</taxon>
        <taxon>Actinomycetes</taxon>
        <taxon>Micromonosporales</taxon>
        <taxon>Micromonosporaceae</taxon>
        <taxon>Plantactinospora</taxon>
    </lineage>
</organism>
<comment type="similarity">
    <text evidence="1">Belongs to the peptidase S9A family.</text>
</comment>
<dbReference type="InterPro" id="IPR029058">
    <property type="entry name" value="AB_hydrolase_fold"/>
</dbReference>